<keyword evidence="1" id="KW-0067">ATP-binding</keyword>
<dbReference type="Pfam" id="PF05970">
    <property type="entry name" value="PIF1"/>
    <property type="match status" value="1"/>
</dbReference>
<dbReference type="InterPro" id="IPR010285">
    <property type="entry name" value="DNA_helicase_pif1-like_DEAD"/>
</dbReference>
<dbReference type="GO" id="GO:0016887">
    <property type="term" value="F:ATP hydrolysis activity"/>
    <property type="evidence" value="ECO:0007669"/>
    <property type="project" value="RHEA"/>
</dbReference>
<dbReference type="SUPFAM" id="SSF52540">
    <property type="entry name" value="P-loop containing nucleoside triphosphate hydrolases"/>
    <property type="match status" value="1"/>
</dbReference>
<keyword evidence="1" id="KW-0227">DNA damage</keyword>
<evidence type="ECO:0000259" key="2">
    <source>
        <dbReference type="Pfam" id="PF05970"/>
    </source>
</evidence>
<feature type="domain" description="DNA helicase Pif1-like DEAD-box helicase" evidence="2">
    <location>
        <begin position="75"/>
        <end position="122"/>
    </location>
</feature>
<dbReference type="EC" id="5.6.2.3" evidence="1"/>
<dbReference type="GO" id="GO:0000723">
    <property type="term" value="P:telomere maintenance"/>
    <property type="evidence" value="ECO:0007669"/>
    <property type="project" value="InterPro"/>
</dbReference>
<evidence type="ECO:0000313" key="3">
    <source>
        <dbReference type="EMBL" id="KIH65341.1"/>
    </source>
</evidence>
<dbReference type="InterPro" id="IPR027417">
    <property type="entry name" value="P-loop_NTPase"/>
</dbReference>
<keyword evidence="1" id="KW-0547">Nucleotide-binding</keyword>
<keyword evidence="1" id="KW-0347">Helicase</keyword>
<comment type="similarity">
    <text evidence="1">Belongs to the helicase family.</text>
</comment>
<keyword evidence="4" id="KW-1185">Reference proteome</keyword>
<keyword evidence="1" id="KW-0233">DNA recombination</keyword>
<dbReference type="GO" id="GO:0006281">
    <property type="term" value="P:DNA repair"/>
    <property type="evidence" value="ECO:0007669"/>
    <property type="project" value="UniProtKB-KW"/>
</dbReference>
<evidence type="ECO:0000256" key="1">
    <source>
        <dbReference type="RuleBase" id="RU363044"/>
    </source>
</evidence>
<gene>
    <name evidence="3" type="ORF">ANCDUO_04337</name>
</gene>
<dbReference type="GO" id="GO:0043139">
    <property type="term" value="F:5'-3' DNA helicase activity"/>
    <property type="evidence" value="ECO:0007669"/>
    <property type="project" value="UniProtKB-EC"/>
</dbReference>
<organism evidence="3 4">
    <name type="scientific">Ancylostoma duodenale</name>
    <dbReference type="NCBI Taxonomy" id="51022"/>
    <lineage>
        <taxon>Eukaryota</taxon>
        <taxon>Metazoa</taxon>
        <taxon>Ecdysozoa</taxon>
        <taxon>Nematoda</taxon>
        <taxon>Chromadorea</taxon>
        <taxon>Rhabditida</taxon>
        <taxon>Rhabditina</taxon>
        <taxon>Rhabditomorpha</taxon>
        <taxon>Strongyloidea</taxon>
        <taxon>Ancylostomatidae</taxon>
        <taxon>Ancylostomatinae</taxon>
        <taxon>Ancylostoma</taxon>
    </lineage>
</organism>
<evidence type="ECO:0000313" key="4">
    <source>
        <dbReference type="Proteomes" id="UP000054047"/>
    </source>
</evidence>
<dbReference type="EMBL" id="KN727599">
    <property type="protein sequence ID" value="KIH65341.1"/>
    <property type="molecule type" value="Genomic_DNA"/>
</dbReference>
<sequence length="124" mass="13833">MEAAKQRGMDYRNRGASNEEAQAATYYDIEERIAGTGRNIRHVVPPPELPPPQLNEVSFDPVDCAHKGALLYAILNTRQLHVYDTILAAITDSSRSRLFFIDGPGGSGKTYLYNSIFNMLMGQR</sequence>
<protein>
    <recommendedName>
        <fullName evidence="1">ATP-dependent DNA helicase</fullName>
        <ecNumber evidence="1">5.6.2.3</ecNumber>
    </recommendedName>
</protein>
<proteinExistence type="inferred from homology"/>
<dbReference type="Proteomes" id="UP000054047">
    <property type="component" value="Unassembled WGS sequence"/>
</dbReference>
<comment type="catalytic activity">
    <reaction evidence="1">
        <text>ATP + H2O = ADP + phosphate + H(+)</text>
        <dbReference type="Rhea" id="RHEA:13065"/>
        <dbReference type="ChEBI" id="CHEBI:15377"/>
        <dbReference type="ChEBI" id="CHEBI:15378"/>
        <dbReference type="ChEBI" id="CHEBI:30616"/>
        <dbReference type="ChEBI" id="CHEBI:43474"/>
        <dbReference type="ChEBI" id="CHEBI:456216"/>
        <dbReference type="EC" id="5.6.2.3"/>
    </reaction>
</comment>
<accession>A0A0C2H7B3</accession>
<keyword evidence="1" id="KW-0378">Hydrolase</keyword>
<name>A0A0C2H7B3_9BILA</name>
<keyword evidence="1" id="KW-0234">DNA repair</keyword>
<dbReference type="Gene3D" id="3.40.50.300">
    <property type="entry name" value="P-loop containing nucleotide triphosphate hydrolases"/>
    <property type="match status" value="1"/>
</dbReference>
<dbReference type="AlphaFoldDB" id="A0A0C2H7B3"/>
<comment type="cofactor">
    <cofactor evidence="1">
        <name>Mg(2+)</name>
        <dbReference type="ChEBI" id="CHEBI:18420"/>
    </cofactor>
</comment>
<dbReference type="OrthoDB" id="10032644at2759"/>
<dbReference type="GO" id="GO:0006310">
    <property type="term" value="P:DNA recombination"/>
    <property type="evidence" value="ECO:0007669"/>
    <property type="project" value="UniProtKB-KW"/>
</dbReference>
<dbReference type="GO" id="GO:0005524">
    <property type="term" value="F:ATP binding"/>
    <property type="evidence" value="ECO:0007669"/>
    <property type="project" value="UniProtKB-KW"/>
</dbReference>
<reference evidence="3 4" key="1">
    <citation type="submission" date="2013-12" db="EMBL/GenBank/DDBJ databases">
        <title>Draft genome of the parsitic nematode Ancylostoma duodenale.</title>
        <authorList>
            <person name="Mitreva M."/>
        </authorList>
    </citation>
    <scope>NUCLEOTIDE SEQUENCE [LARGE SCALE GENOMIC DNA]</scope>
    <source>
        <strain evidence="3 4">Zhejiang</strain>
    </source>
</reference>